<feature type="compositionally biased region" description="Basic residues" evidence="11">
    <location>
        <begin position="207"/>
        <end position="222"/>
    </location>
</feature>
<dbReference type="FunFam" id="2.30.29.30:FF:000047">
    <property type="entry name" value="vasodilator-stimulated phosphoprotein isoform X2"/>
    <property type="match status" value="1"/>
</dbReference>
<organism evidence="13">
    <name type="scientific">Tetraodon nigroviridis</name>
    <name type="common">Spotted green pufferfish</name>
    <name type="synonym">Chelonodon nigroviridis</name>
    <dbReference type="NCBI Taxonomy" id="99883"/>
    <lineage>
        <taxon>Eukaryota</taxon>
        <taxon>Metazoa</taxon>
        <taxon>Chordata</taxon>
        <taxon>Craniata</taxon>
        <taxon>Vertebrata</taxon>
        <taxon>Euteleostomi</taxon>
        <taxon>Actinopterygii</taxon>
        <taxon>Neopterygii</taxon>
        <taxon>Teleostei</taxon>
        <taxon>Neoteleostei</taxon>
        <taxon>Acanthomorphata</taxon>
        <taxon>Eupercaria</taxon>
        <taxon>Tetraodontiformes</taxon>
        <taxon>Tetradontoidea</taxon>
        <taxon>Tetraodontidae</taxon>
        <taxon>Tetraodon</taxon>
    </lineage>
</organism>
<dbReference type="GO" id="GO:0003779">
    <property type="term" value="F:actin binding"/>
    <property type="evidence" value="ECO:0007669"/>
    <property type="project" value="UniProtKB-KW"/>
</dbReference>
<dbReference type="GO" id="GO:0030175">
    <property type="term" value="C:filopodium"/>
    <property type="evidence" value="ECO:0007669"/>
    <property type="project" value="UniProtKB-SubCell"/>
</dbReference>
<dbReference type="KEGG" id="tng:GSTEN00022085G001"/>
<evidence type="ECO:0000256" key="5">
    <source>
        <dbReference type="ARBA" id="ARBA00022490"/>
    </source>
</evidence>
<evidence type="ECO:0000256" key="6">
    <source>
        <dbReference type="ARBA" id="ARBA00022553"/>
    </source>
</evidence>
<keyword evidence="5" id="KW-0963">Cytoplasm</keyword>
<dbReference type="GO" id="GO:0005829">
    <property type="term" value="C:cytosol"/>
    <property type="evidence" value="ECO:0007669"/>
    <property type="project" value="UniProtKB-ARBA"/>
</dbReference>
<feature type="compositionally biased region" description="Low complexity" evidence="11">
    <location>
        <begin position="152"/>
        <end position="183"/>
    </location>
</feature>
<feature type="non-terminal residue" evidence="13">
    <location>
        <position position="502"/>
    </location>
</feature>
<evidence type="ECO:0000313" key="13">
    <source>
        <dbReference type="EMBL" id="CAG02855.1"/>
    </source>
</evidence>
<protein>
    <submittedName>
        <fullName evidence="13">(spotted green pufferfish) hypothetical protein</fullName>
    </submittedName>
</protein>
<feature type="region of interest" description="Disordered" evidence="11">
    <location>
        <begin position="450"/>
        <end position="476"/>
    </location>
</feature>
<proteinExistence type="inferred from homology"/>
<dbReference type="Gene3D" id="2.30.29.30">
    <property type="entry name" value="Pleckstrin-homology domain (PH domain)/Phosphotyrosine-binding domain (PTB)"/>
    <property type="match status" value="1"/>
</dbReference>
<evidence type="ECO:0000256" key="11">
    <source>
        <dbReference type="SAM" id="MobiDB-lite"/>
    </source>
</evidence>
<feature type="compositionally biased region" description="Low complexity" evidence="11">
    <location>
        <begin position="277"/>
        <end position="287"/>
    </location>
</feature>
<dbReference type="SUPFAM" id="SSF50729">
    <property type="entry name" value="PH domain-like"/>
    <property type="match status" value="1"/>
</dbReference>
<dbReference type="PROSITE" id="PS50229">
    <property type="entry name" value="WH1"/>
    <property type="match status" value="1"/>
</dbReference>
<dbReference type="GO" id="GO:0005522">
    <property type="term" value="F:profilin binding"/>
    <property type="evidence" value="ECO:0007669"/>
    <property type="project" value="TreeGrafter"/>
</dbReference>
<comment type="subcellular location">
    <subcellularLocation>
        <location evidence="2">Cell projection</location>
        <location evidence="2">Filopodium</location>
    </subcellularLocation>
    <subcellularLocation>
        <location evidence="3">Cell projection</location>
        <location evidence="3">Lamellipodium</location>
    </subcellularLocation>
    <subcellularLocation>
        <location evidence="1">Cytoplasm</location>
        <location evidence="1">Cytoskeleton</location>
    </subcellularLocation>
</comment>
<dbReference type="GO" id="GO:0017124">
    <property type="term" value="F:SH3 domain binding"/>
    <property type="evidence" value="ECO:0007669"/>
    <property type="project" value="UniProtKB-KW"/>
</dbReference>
<evidence type="ECO:0000256" key="8">
    <source>
        <dbReference type="ARBA" id="ARBA00023203"/>
    </source>
</evidence>
<reference evidence="13" key="2">
    <citation type="submission" date="2004-02" db="EMBL/GenBank/DDBJ databases">
        <authorList>
            <consortium name="Genoscope"/>
            <consortium name="Whitehead Institute Centre for Genome Research"/>
        </authorList>
    </citation>
    <scope>NUCLEOTIDE SEQUENCE</scope>
</reference>
<feature type="domain" description="WH1" evidence="12">
    <location>
        <begin position="1"/>
        <end position="124"/>
    </location>
</feature>
<sequence length="502" mass="53755">SESSICQARATVMIYDDGNKKWLPAGAGPQAFSRVQIYHNPANNAFRIVGRKMQTDQQCFRSVIPLERCCLVINCPISRGLKYNQATPNFHQWRDARQVWGLNFGSKEDAALFANGIHHALEVLNSMADAGYATLPRPVSNGPSPEELEQQRSSCSSGSSGATAGSRRSSSSTSTSATPRASSCLWYPSTAGATSFGSPSSPAAAQRGRRRRRRRRWRRRRLGGGPRRSEASQSIKSGKAPARRCSFHLGWRTIRLSLSALCRPQQEDAAPAGPVGRGDSSRSSNSSMGGGAPRRGGGGGDLMGEMSAILARRAKPAGGGNDTGGAEESDLEKMKQVRVSDPPLRLNGHQHRPPRAPARGPPSPVLQGHHPAASAPSPGRTENPAGSRPSPGLGFRKGAPSLGGAAGKVAPLRRRWTSARGRLESSDVSVESPHLTAVYPLLRRRSWRRCAKNSRKSRRRSSEVGSGFPPPPSSSPGWLVLPADAFCSALTAFVQELQKRST</sequence>
<dbReference type="InterPro" id="IPR011993">
    <property type="entry name" value="PH-like_dom_sf"/>
</dbReference>
<evidence type="ECO:0000256" key="2">
    <source>
        <dbReference type="ARBA" id="ARBA00004486"/>
    </source>
</evidence>
<keyword evidence="7" id="KW-0729">SH3-binding</keyword>
<evidence type="ECO:0000256" key="7">
    <source>
        <dbReference type="ARBA" id="ARBA00023036"/>
    </source>
</evidence>
<feature type="compositionally biased region" description="Basic residues" evidence="11">
    <location>
        <begin position="450"/>
        <end position="459"/>
    </location>
</feature>
<dbReference type="GO" id="GO:0005856">
    <property type="term" value="C:cytoskeleton"/>
    <property type="evidence" value="ECO:0007669"/>
    <property type="project" value="UniProtKB-SubCell"/>
</dbReference>
<evidence type="ECO:0000256" key="10">
    <source>
        <dbReference type="ARBA" id="ARBA00023273"/>
    </source>
</evidence>
<comment type="caution">
    <text evidence="13">The sequence shown here is derived from an EMBL/GenBank/DDBJ whole genome shotgun (WGS) entry which is preliminary data.</text>
</comment>
<keyword evidence="10" id="KW-0966">Cell projection</keyword>
<keyword evidence="9" id="KW-0206">Cytoskeleton</keyword>
<keyword evidence="6" id="KW-0597">Phosphoprotein</keyword>
<dbReference type="GO" id="GO:0030036">
    <property type="term" value="P:actin cytoskeleton organization"/>
    <property type="evidence" value="ECO:0007669"/>
    <property type="project" value="TreeGrafter"/>
</dbReference>
<evidence type="ECO:0000256" key="4">
    <source>
        <dbReference type="ARBA" id="ARBA00009785"/>
    </source>
</evidence>
<feature type="compositionally biased region" description="Gly residues" evidence="11">
    <location>
        <begin position="288"/>
        <end position="302"/>
    </location>
</feature>
<feature type="region of interest" description="Disordered" evidence="11">
    <location>
        <begin position="135"/>
        <end position="242"/>
    </location>
</feature>
<dbReference type="Pfam" id="PF00568">
    <property type="entry name" value="WH1"/>
    <property type="match status" value="1"/>
</dbReference>
<gene>
    <name evidence="13" type="ORF">GSTENG00022085001</name>
</gene>
<comment type="similarity">
    <text evidence="4">Belongs to the Ena/VASP family.</text>
</comment>
<feature type="compositionally biased region" description="Polar residues" evidence="11">
    <location>
        <begin position="191"/>
        <end position="203"/>
    </location>
</feature>
<evidence type="ECO:0000256" key="1">
    <source>
        <dbReference type="ARBA" id="ARBA00004245"/>
    </source>
</evidence>
<keyword evidence="8" id="KW-0009">Actin-binding</keyword>
<dbReference type="AlphaFoldDB" id="Q4S927"/>
<dbReference type="GO" id="GO:0030027">
    <property type="term" value="C:lamellipodium"/>
    <property type="evidence" value="ECO:0007669"/>
    <property type="project" value="UniProtKB-SubCell"/>
</dbReference>
<dbReference type="GO" id="GO:0005925">
    <property type="term" value="C:focal adhesion"/>
    <property type="evidence" value="ECO:0007669"/>
    <property type="project" value="UniProtKB-ARBA"/>
</dbReference>
<evidence type="ECO:0000259" key="12">
    <source>
        <dbReference type="PROSITE" id="PS50229"/>
    </source>
</evidence>
<dbReference type="CDD" id="cd01207">
    <property type="entry name" value="EVH1_Ena_VASP-like"/>
    <property type="match status" value="1"/>
</dbReference>
<dbReference type="EMBL" id="CAAE01014702">
    <property type="protein sequence ID" value="CAG02855.1"/>
    <property type="molecule type" value="Genomic_DNA"/>
</dbReference>
<evidence type="ECO:0000256" key="3">
    <source>
        <dbReference type="ARBA" id="ARBA00004510"/>
    </source>
</evidence>
<dbReference type="OrthoDB" id="31170at2759"/>
<feature type="compositionally biased region" description="Pro residues" evidence="11">
    <location>
        <begin position="355"/>
        <end position="364"/>
    </location>
</feature>
<dbReference type="SMART" id="SM00461">
    <property type="entry name" value="WH1"/>
    <property type="match status" value="1"/>
</dbReference>
<dbReference type="PANTHER" id="PTHR11202:SF12">
    <property type="entry name" value="VASODILATOR-STIMULATED PHOSPHOPROTEIN"/>
    <property type="match status" value="1"/>
</dbReference>
<dbReference type="PANTHER" id="PTHR11202">
    <property type="entry name" value="SPROUTY-RELATED, EVH1 DOMAIN-CONTAINING PROTEIN FAMILY MEMBER"/>
    <property type="match status" value="1"/>
</dbReference>
<dbReference type="GO" id="GO:0001843">
    <property type="term" value="P:neural tube closure"/>
    <property type="evidence" value="ECO:0007669"/>
    <property type="project" value="TreeGrafter"/>
</dbReference>
<dbReference type="GO" id="GO:0007411">
    <property type="term" value="P:axon guidance"/>
    <property type="evidence" value="ECO:0007669"/>
    <property type="project" value="TreeGrafter"/>
</dbReference>
<accession>Q4S927</accession>
<dbReference type="GO" id="GO:0030838">
    <property type="term" value="P:positive regulation of actin filament polymerization"/>
    <property type="evidence" value="ECO:0007669"/>
    <property type="project" value="TreeGrafter"/>
</dbReference>
<feature type="region of interest" description="Disordered" evidence="11">
    <location>
        <begin position="265"/>
        <end position="414"/>
    </location>
</feature>
<name>Q4S927_TETNG</name>
<evidence type="ECO:0000256" key="9">
    <source>
        <dbReference type="ARBA" id="ARBA00023212"/>
    </source>
</evidence>
<reference evidence="13" key="1">
    <citation type="journal article" date="2004" name="Nature">
        <title>Genome duplication in the teleost fish Tetraodon nigroviridis reveals the early vertebrate proto-karyotype.</title>
        <authorList>
            <person name="Jaillon O."/>
            <person name="Aury J.-M."/>
            <person name="Brunet F."/>
            <person name="Petit J.-L."/>
            <person name="Stange-Thomann N."/>
            <person name="Mauceli E."/>
            <person name="Bouneau L."/>
            <person name="Fischer C."/>
            <person name="Ozouf-Costaz C."/>
            <person name="Bernot A."/>
            <person name="Nicaud S."/>
            <person name="Jaffe D."/>
            <person name="Fisher S."/>
            <person name="Lutfalla G."/>
            <person name="Dossat C."/>
            <person name="Segurens B."/>
            <person name="Dasilva C."/>
            <person name="Salanoubat M."/>
            <person name="Levy M."/>
            <person name="Boudet N."/>
            <person name="Castellano S."/>
            <person name="Anthouard V."/>
            <person name="Jubin C."/>
            <person name="Castelli V."/>
            <person name="Katinka M."/>
            <person name="Vacherie B."/>
            <person name="Biemont C."/>
            <person name="Skalli Z."/>
            <person name="Cattolico L."/>
            <person name="Poulain J."/>
            <person name="De Berardinis V."/>
            <person name="Cruaud C."/>
            <person name="Duprat S."/>
            <person name="Brottier P."/>
            <person name="Coutanceau J.-P."/>
            <person name="Gouzy J."/>
            <person name="Parra G."/>
            <person name="Lardier G."/>
            <person name="Chapple C."/>
            <person name="McKernan K.J."/>
            <person name="McEwan P."/>
            <person name="Bosak S."/>
            <person name="Kellis M."/>
            <person name="Volff J.-N."/>
            <person name="Guigo R."/>
            <person name="Zody M.C."/>
            <person name="Mesirov J."/>
            <person name="Lindblad-Toh K."/>
            <person name="Birren B."/>
            <person name="Nusbaum C."/>
            <person name="Kahn D."/>
            <person name="Robinson-Rechavi M."/>
            <person name="Laudet V."/>
            <person name="Schachter V."/>
            <person name="Quetier F."/>
            <person name="Saurin W."/>
            <person name="Scarpelli C."/>
            <person name="Wincker P."/>
            <person name="Lander E.S."/>
            <person name="Weissenbach J."/>
            <person name="Roest Crollius H."/>
        </authorList>
    </citation>
    <scope>NUCLEOTIDE SEQUENCE [LARGE SCALE GENOMIC DNA]</scope>
</reference>
<dbReference type="InterPro" id="IPR000697">
    <property type="entry name" value="WH1/EVH1_dom"/>
</dbReference>